<dbReference type="EMBL" id="JAINZZ010000014">
    <property type="protein sequence ID" value="MBY8878767.1"/>
    <property type="molecule type" value="Genomic_DNA"/>
</dbReference>
<reference evidence="1 2" key="1">
    <citation type="submission" date="2021-08" db="EMBL/GenBank/DDBJ databases">
        <title>WGS of actinomycetes from Thailand.</title>
        <authorList>
            <person name="Thawai C."/>
        </authorList>
    </citation>
    <scope>NUCLEOTIDE SEQUENCE [LARGE SCALE GENOMIC DNA]</scope>
    <source>
        <strain evidence="1 2">PLK6-54</strain>
    </source>
</reference>
<dbReference type="RefSeq" id="WP_222962912.1">
    <property type="nucleotide sequence ID" value="NZ_JAINZZ010000014.1"/>
</dbReference>
<comment type="caution">
    <text evidence="1">The sequence shown here is derived from an EMBL/GenBank/DDBJ whole genome shotgun (WGS) entry which is preliminary data.</text>
</comment>
<organism evidence="1 2">
    <name type="scientific">Actinacidiphila acidipaludis</name>
    <dbReference type="NCBI Taxonomy" id="2873382"/>
    <lineage>
        <taxon>Bacteria</taxon>
        <taxon>Bacillati</taxon>
        <taxon>Actinomycetota</taxon>
        <taxon>Actinomycetes</taxon>
        <taxon>Kitasatosporales</taxon>
        <taxon>Streptomycetaceae</taxon>
        <taxon>Actinacidiphila</taxon>
    </lineage>
</organism>
<accession>A0ABS7Q6J0</accession>
<keyword evidence="2" id="KW-1185">Reference proteome</keyword>
<proteinExistence type="predicted"/>
<evidence type="ECO:0000313" key="1">
    <source>
        <dbReference type="EMBL" id="MBY8878767.1"/>
    </source>
</evidence>
<dbReference type="Proteomes" id="UP000778578">
    <property type="component" value="Unassembled WGS sequence"/>
</dbReference>
<gene>
    <name evidence="1" type="ORF">K7862_14130</name>
</gene>
<name>A0ABS7Q6J0_9ACTN</name>
<sequence>MTDEWDPRWTPGLAHVLITAGDETSAYRIFDALVDRFPGVEPPTRPPARPGTVVLAVVAPTADAIPAQRRRHPNGSAERP</sequence>
<evidence type="ECO:0000313" key="2">
    <source>
        <dbReference type="Proteomes" id="UP000778578"/>
    </source>
</evidence>
<protein>
    <submittedName>
        <fullName evidence="1">Uncharacterized protein</fullName>
    </submittedName>
</protein>